<comment type="caution">
    <text evidence="2">The sequence shown here is derived from an EMBL/GenBank/DDBJ whole genome shotgun (WGS) entry which is preliminary data.</text>
</comment>
<keyword evidence="3" id="KW-1185">Reference proteome</keyword>
<accession>A0ABT7XJE0</accession>
<dbReference type="EMBL" id="JAUEDK010000004">
    <property type="protein sequence ID" value="MDN0073888.1"/>
    <property type="molecule type" value="Genomic_DNA"/>
</dbReference>
<evidence type="ECO:0000313" key="3">
    <source>
        <dbReference type="Proteomes" id="UP001168540"/>
    </source>
</evidence>
<evidence type="ECO:0000313" key="2">
    <source>
        <dbReference type="EMBL" id="MDN0073888.1"/>
    </source>
</evidence>
<dbReference type="InterPro" id="IPR035965">
    <property type="entry name" value="PAS-like_dom_sf"/>
</dbReference>
<dbReference type="Pfam" id="PF08670">
    <property type="entry name" value="MEKHLA"/>
    <property type="match status" value="1"/>
</dbReference>
<name>A0ABT7XJE0_9NEIS</name>
<organism evidence="2 3">
    <name type="scientific">Crenobacter oryzisoli</name>
    <dbReference type="NCBI Taxonomy" id="3056844"/>
    <lineage>
        <taxon>Bacteria</taxon>
        <taxon>Pseudomonadati</taxon>
        <taxon>Pseudomonadota</taxon>
        <taxon>Betaproteobacteria</taxon>
        <taxon>Neisseriales</taxon>
        <taxon>Neisseriaceae</taxon>
        <taxon>Crenobacter</taxon>
    </lineage>
</organism>
<proteinExistence type="predicted"/>
<evidence type="ECO:0000259" key="1">
    <source>
        <dbReference type="Pfam" id="PF08670"/>
    </source>
</evidence>
<dbReference type="Proteomes" id="UP001168540">
    <property type="component" value="Unassembled WGS sequence"/>
</dbReference>
<reference evidence="2" key="1">
    <citation type="submission" date="2023-06" db="EMBL/GenBank/DDBJ databases">
        <authorList>
            <person name="Zhang S."/>
        </authorList>
    </citation>
    <scope>NUCLEOTIDE SEQUENCE</scope>
    <source>
        <strain evidence="2">SG2303</strain>
    </source>
</reference>
<gene>
    <name evidence="2" type="ORF">QU481_03150</name>
</gene>
<dbReference type="InterPro" id="IPR013978">
    <property type="entry name" value="MEKHLA"/>
</dbReference>
<feature type="domain" description="MEKHLA" evidence="1">
    <location>
        <begin position="9"/>
        <end position="149"/>
    </location>
</feature>
<dbReference type="SUPFAM" id="SSF55785">
    <property type="entry name" value="PYP-like sensor domain (PAS domain)"/>
    <property type="match status" value="1"/>
</dbReference>
<dbReference type="Gene3D" id="3.30.450.20">
    <property type="entry name" value="PAS domain"/>
    <property type="match status" value="1"/>
</dbReference>
<sequence>MPTPLDPDFCALLLDSHLRLVGTSLLDPSVAPAEAARWLYEDAPFCVVAHNTDADPRFVYANQAAQRCFEYNWDEMTALRSRLSAEQPNREERDRLLDTVRRQGYASGYRGLRISKSGRRFWIEDVTVWNLVDRDGVNHGQAATYRRWTDV</sequence>
<protein>
    <submittedName>
        <fullName evidence="2">MEKHLA domain-containing protein</fullName>
    </submittedName>
</protein>
<dbReference type="RefSeq" id="WP_289828436.1">
    <property type="nucleotide sequence ID" value="NZ_JAUEDK010000004.1"/>
</dbReference>